<reference evidence="2" key="1">
    <citation type="journal article" date="2019" name="Int. J. Syst. Evol. Microbiol.">
        <title>The Global Catalogue of Microorganisms (GCM) 10K type strain sequencing project: providing services to taxonomists for standard genome sequencing and annotation.</title>
        <authorList>
            <consortium name="The Broad Institute Genomics Platform"/>
            <consortium name="The Broad Institute Genome Sequencing Center for Infectious Disease"/>
            <person name="Wu L."/>
            <person name="Ma J."/>
        </authorList>
    </citation>
    <scope>NUCLEOTIDE SEQUENCE [LARGE SCALE GENOMIC DNA]</scope>
    <source>
        <strain evidence="2">JCM 16373</strain>
    </source>
</reference>
<dbReference type="EMBL" id="BAAARJ010000003">
    <property type="protein sequence ID" value="GAA2598693.1"/>
    <property type="molecule type" value="Genomic_DNA"/>
</dbReference>
<evidence type="ECO:0000313" key="1">
    <source>
        <dbReference type="EMBL" id="GAA2598693.1"/>
    </source>
</evidence>
<sequence>MTEHRYDPHRALLRVLARALYPHGGGPLAVRSELLRAAWKTSPEKARAHVLADPGELDRQLHTALELVAARPKPVNL</sequence>
<evidence type="ECO:0008006" key="3">
    <source>
        <dbReference type="Google" id="ProtNLM"/>
    </source>
</evidence>
<dbReference type="Proteomes" id="UP001501447">
    <property type="component" value="Unassembled WGS sequence"/>
</dbReference>
<name>A0ABP6C4D3_9ACTN</name>
<comment type="caution">
    <text evidence="1">The sequence shown here is derived from an EMBL/GenBank/DDBJ whole genome shotgun (WGS) entry which is preliminary data.</text>
</comment>
<keyword evidence="2" id="KW-1185">Reference proteome</keyword>
<gene>
    <name evidence="1" type="ORF">GCM10009863_10070</name>
</gene>
<organism evidence="1 2">
    <name type="scientific">Streptomyces axinellae</name>
    <dbReference type="NCBI Taxonomy" id="552788"/>
    <lineage>
        <taxon>Bacteria</taxon>
        <taxon>Bacillati</taxon>
        <taxon>Actinomycetota</taxon>
        <taxon>Actinomycetes</taxon>
        <taxon>Kitasatosporales</taxon>
        <taxon>Streptomycetaceae</taxon>
        <taxon>Streptomyces</taxon>
    </lineage>
</organism>
<proteinExistence type="predicted"/>
<dbReference type="RefSeq" id="WP_344562575.1">
    <property type="nucleotide sequence ID" value="NZ_BAAARJ010000003.1"/>
</dbReference>
<protein>
    <recommendedName>
        <fullName evidence="3">DUF3349 domain-containing protein</fullName>
    </recommendedName>
</protein>
<evidence type="ECO:0000313" key="2">
    <source>
        <dbReference type="Proteomes" id="UP001501447"/>
    </source>
</evidence>
<accession>A0ABP6C4D3</accession>